<dbReference type="Gene3D" id="3.40.50.2300">
    <property type="match status" value="2"/>
</dbReference>
<evidence type="ECO:0000259" key="5">
    <source>
        <dbReference type="Pfam" id="PF13458"/>
    </source>
</evidence>
<organism evidence="6 7">
    <name type="scientific">Nocardioides immobilis</name>
    <dbReference type="NCBI Taxonomy" id="2049295"/>
    <lineage>
        <taxon>Bacteria</taxon>
        <taxon>Bacillati</taxon>
        <taxon>Actinomycetota</taxon>
        <taxon>Actinomycetes</taxon>
        <taxon>Propionibacteriales</taxon>
        <taxon>Nocardioidaceae</taxon>
        <taxon>Nocardioides</taxon>
    </lineage>
</organism>
<comment type="similarity">
    <text evidence="1">Belongs to the leucine-binding protein family.</text>
</comment>
<name>A0A417XX79_9ACTN</name>
<dbReference type="PANTHER" id="PTHR30483">
    <property type="entry name" value="LEUCINE-SPECIFIC-BINDING PROTEIN"/>
    <property type="match status" value="1"/>
</dbReference>
<dbReference type="PANTHER" id="PTHR30483:SF6">
    <property type="entry name" value="PERIPLASMIC BINDING PROTEIN OF ABC TRANSPORTER FOR NATURAL AMINO ACIDS"/>
    <property type="match status" value="1"/>
</dbReference>
<feature type="signal peptide" evidence="4">
    <location>
        <begin position="1"/>
        <end position="25"/>
    </location>
</feature>
<dbReference type="InterPro" id="IPR028082">
    <property type="entry name" value="Peripla_BP_I"/>
</dbReference>
<dbReference type="PROSITE" id="PS51257">
    <property type="entry name" value="PROKAR_LIPOPROTEIN"/>
    <property type="match status" value="1"/>
</dbReference>
<feature type="compositionally biased region" description="Acidic residues" evidence="3">
    <location>
        <begin position="27"/>
        <end position="37"/>
    </location>
</feature>
<dbReference type="Pfam" id="PF13458">
    <property type="entry name" value="Peripla_BP_6"/>
    <property type="match status" value="1"/>
</dbReference>
<accession>A0A417XX79</accession>
<sequence length="433" mass="44826">MIRPTPARRIAAVLAATALVLSACGDEGGDDDDDSPGAEDSPTTTEPKGDGTLTFGTLLPATGDLAFLGPPEFAGVTLAVEDINAAGGVLGQDVVQVKGDSGDGTPDIAGSQVDKLLNANSDVIVGAASSGVSITVIDKITGAGAVQFSPANTAAGFDTDEIDPNRLYFRTAPSDYLQGEVLANEVIEDGFDNVAIMGRQDFYGEGLAERTRDVLEEKGATVSEFILYNKDATTFTAEVNQLAAAEPDAIVLVTFAEITTLIPQLIAKGLGPQDVQLYFVDGNLSNYPDEDFNLDGVKGTAPTSATPDPEFEARLKATPPMGPDDALLYGPESYDAVIISALAAIAAGDDSGEAVGANIVDVTREGTKCTTFEECKTLLEDGEDIDYDGKSGQADMTDTGSLAAGTYGIYEYSGGDNAYEEIDKVSGVVPPSE</sequence>
<feature type="chain" id="PRO_5038554126" evidence="4">
    <location>
        <begin position="26"/>
        <end position="433"/>
    </location>
</feature>
<evidence type="ECO:0000256" key="2">
    <source>
        <dbReference type="ARBA" id="ARBA00022729"/>
    </source>
</evidence>
<dbReference type="CDD" id="cd06346">
    <property type="entry name" value="PBP1_ABC_ligand_binding-like"/>
    <property type="match status" value="1"/>
</dbReference>
<dbReference type="SUPFAM" id="SSF53822">
    <property type="entry name" value="Periplasmic binding protein-like I"/>
    <property type="match status" value="1"/>
</dbReference>
<keyword evidence="7" id="KW-1185">Reference proteome</keyword>
<protein>
    <submittedName>
        <fullName evidence="6">Amino acid ABC transporter substrate-binding protein</fullName>
    </submittedName>
</protein>
<dbReference type="InterPro" id="IPR051010">
    <property type="entry name" value="BCAA_transport"/>
</dbReference>
<dbReference type="EMBL" id="QXGH01000026">
    <property type="protein sequence ID" value="RHW25134.1"/>
    <property type="molecule type" value="Genomic_DNA"/>
</dbReference>
<evidence type="ECO:0000256" key="1">
    <source>
        <dbReference type="ARBA" id="ARBA00010062"/>
    </source>
</evidence>
<evidence type="ECO:0000313" key="6">
    <source>
        <dbReference type="EMBL" id="RHW25134.1"/>
    </source>
</evidence>
<comment type="caution">
    <text evidence="6">The sequence shown here is derived from an EMBL/GenBank/DDBJ whole genome shotgun (WGS) entry which is preliminary data.</text>
</comment>
<gene>
    <name evidence="6" type="ORF">D0Z08_20785</name>
</gene>
<proteinExistence type="inferred from homology"/>
<dbReference type="InterPro" id="IPR028081">
    <property type="entry name" value="Leu-bd"/>
</dbReference>
<dbReference type="Proteomes" id="UP000283644">
    <property type="component" value="Unassembled WGS sequence"/>
</dbReference>
<evidence type="ECO:0000256" key="3">
    <source>
        <dbReference type="SAM" id="MobiDB-lite"/>
    </source>
</evidence>
<feature type="region of interest" description="Disordered" evidence="3">
    <location>
        <begin position="25"/>
        <end position="53"/>
    </location>
</feature>
<reference evidence="6 7" key="1">
    <citation type="submission" date="2018-09" db="EMBL/GenBank/DDBJ databases">
        <title>Genome sequencing of Nocardioides immobilis CCTCC AB 2017083 for comparison to Nocardioides silvaticus.</title>
        <authorList>
            <person name="Li C."/>
            <person name="Wang G."/>
        </authorList>
    </citation>
    <scope>NUCLEOTIDE SEQUENCE [LARGE SCALE GENOMIC DNA]</scope>
    <source>
        <strain evidence="6 7">CCTCC AB 2017083</strain>
    </source>
</reference>
<dbReference type="OrthoDB" id="7337537at2"/>
<dbReference type="AlphaFoldDB" id="A0A417XX79"/>
<evidence type="ECO:0000313" key="7">
    <source>
        <dbReference type="Proteomes" id="UP000283644"/>
    </source>
</evidence>
<evidence type="ECO:0000256" key="4">
    <source>
        <dbReference type="SAM" id="SignalP"/>
    </source>
</evidence>
<feature type="domain" description="Leucine-binding protein" evidence="5">
    <location>
        <begin position="53"/>
        <end position="359"/>
    </location>
</feature>
<keyword evidence="2 4" id="KW-0732">Signal</keyword>